<keyword evidence="3" id="KW-0324">Glycolysis</keyword>
<name>A0ABV7ZK11_9HELI</name>
<dbReference type="InterPro" id="IPR000652">
    <property type="entry name" value="Triosephosphate_isomerase"/>
</dbReference>
<gene>
    <name evidence="4" type="ORF">ACFOPX_03480</name>
</gene>
<comment type="subunit">
    <text evidence="3">Homodimer.</text>
</comment>
<dbReference type="PANTHER" id="PTHR21139">
    <property type="entry name" value="TRIOSEPHOSPHATE ISOMERASE"/>
    <property type="match status" value="1"/>
</dbReference>
<dbReference type="EC" id="5.3.1.1" evidence="3"/>
<organism evidence="4 5">
    <name type="scientific">Helicobacter baculiformis</name>
    <dbReference type="NCBI Taxonomy" id="427351"/>
    <lineage>
        <taxon>Bacteria</taxon>
        <taxon>Pseudomonadati</taxon>
        <taxon>Campylobacterota</taxon>
        <taxon>Epsilonproteobacteria</taxon>
        <taxon>Campylobacterales</taxon>
        <taxon>Helicobacteraceae</taxon>
        <taxon>Helicobacter</taxon>
    </lineage>
</organism>
<dbReference type="Pfam" id="PF00121">
    <property type="entry name" value="TIM"/>
    <property type="match status" value="1"/>
</dbReference>
<evidence type="ECO:0000313" key="5">
    <source>
        <dbReference type="Proteomes" id="UP001595783"/>
    </source>
</evidence>
<dbReference type="InterPro" id="IPR020861">
    <property type="entry name" value="Triosephosphate_isomerase_AS"/>
</dbReference>
<dbReference type="PROSITE" id="PS51440">
    <property type="entry name" value="TIM_2"/>
    <property type="match status" value="1"/>
</dbReference>
<keyword evidence="2 3" id="KW-0413">Isomerase</keyword>
<comment type="subcellular location">
    <subcellularLocation>
        <location evidence="3">Cytoplasm</location>
    </subcellularLocation>
</comment>
<dbReference type="PROSITE" id="PS00171">
    <property type="entry name" value="TIM_1"/>
    <property type="match status" value="1"/>
</dbReference>
<reference evidence="5" key="1">
    <citation type="journal article" date="2019" name="Int. J. Syst. Evol. Microbiol.">
        <title>The Global Catalogue of Microorganisms (GCM) 10K type strain sequencing project: providing services to taxonomists for standard genome sequencing and annotation.</title>
        <authorList>
            <consortium name="The Broad Institute Genomics Platform"/>
            <consortium name="The Broad Institute Genome Sequencing Center for Infectious Disease"/>
            <person name="Wu L."/>
            <person name="Ma J."/>
        </authorList>
    </citation>
    <scope>NUCLEOTIDE SEQUENCE [LARGE SCALE GENOMIC DNA]</scope>
    <source>
        <strain evidence="5">CCUG 53816</strain>
    </source>
</reference>
<dbReference type="CDD" id="cd00311">
    <property type="entry name" value="TIM"/>
    <property type="match status" value="1"/>
</dbReference>
<protein>
    <recommendedName>
        <fullName evidence="3">Triosephosphate isomerase</fullName>
        <ecNumber evidence="3">5.3.1.1</ecNumber>
    </recommendedName>
</protein>
<dbReference type="PANTHER" id="PTHR21139:SF42">
    <property type="entry name" value="TRIOSEPHOSPHATE ISOMERASE"/>
    <property type="match status" value="1"/>
</dbReference>
<comment type="similarity">
    <text evidence="1 3">Belongs to the triosephosphate isomerase family.</text>
</comment>
<dbReference type="RefSeq" id="WP_104752980.1">
    <property type="nucleotide sequence ID" value="NZ_FZMF01000068.1"/>
</dbReference>
<comment type="catalytic activity">
    <reaction evidence="3">
        <text>D-glyceraldehyde 3-phosphate = dihydroxyacetone phosphate</text>
        <dbReference type="Rhea" id="RHEA:18585"/>
        <dbReference type="ChEBI" id="CHEBI:57642"/>
        <dbReference type="ChEBI" id="CHEBI:59776"/>
        <dbReference type="EC" id="5.3.1.1"/>
    </reaction>
</comment>
<evidence type="ECO:0000256" key="2">
    <source>
        <dbReference type="ARBA" id="ARBA00023235"/>
    </source>
</evidence>
<dbReference type="SUPFAM" id="SSF51351">
    <property type="entry name" value="Triosephosphate isomerase (TIM)"/>
    <property type="match status" value="1"/>
</dbReference>
<keyword evidence="5" id="KW-1185">Reference proteome</keyword>
<dbReference type="Proteomes" id="UP001595783">
    <property type="component" value="Unassembled WGS sequence"/>
</dbReference>
<comment type="caution">
    <text evidence="4">The sequence shown here is derived from an EMBL/GenBank/DDBJ whole genome shotgun (WGS) entry which is preliminary data.</text>
</comment>
<comment type="pathway">
    <text evidence="3">Carbohydrate degradation; glycolysis; D-glyceraldehyde 3-phosphate from glycerone phosphate: step 1/1.</text>
</comment>
<dbReference type="Gene3D" id="3.20.20.70">
    <property type="entry name" value="Aldolase class I"/>
    <property type="match status" value="1"/>
</dbReference>
<dbReference type="InterPro" id="IPR035990">
    <property type="entry name" value="TIM_sf"/>
</dbReference>
<proteinExistence type="inferred from homology"/>
<dbReference type="EMBL" id="JBHRZO010000016">
    <property type="protein sequence ID" value="MFC3847597.1"/>
    <property type="molecule type" value="Genomic_DNA"/>
</dbReference>
<evidence type="ECO:0000313" key="4">
    <source>
        <dbReference type="EMBL" id="MFC3847597.1"/>
    </source>
</evidence>
<keyword evidence="3" id="KW-0963">Cytoplasm</keyword>
<sequence>MKYVLANFKSYNLDLPAYLETLENLLKPATAPYVGIFPPLLELGLLENTYTRFYLGSQNAYPAPEGAFTGEITLQALQKRQIKSVLVGHSERRLLLKESDSLCIEKFNFFAQHGFQIVFCIGENLEQRQQGEKTWLKHLLGQLEGLDLAYPKLLIAYEPIWAIGTGVSATSGMIAQTLESLRQKLQPDPLIVYGGSVQVENVEEILDLDAVDGVLVGKASLDPHNLAKMIDISATKEFA</sequence>
<evidence type="ECO:0000256" key="3">
    <source>
        <dbReference type="RuleBase" id="RU363013"/>
    </source>
</evidence>
<keyword evidence="3" id="KW-0312">Gluconeogenesis</keyword>
<accession>A0ABV7ZK11</accession>
<dbReference type="GO" id="GO:0016853">
    <property type="term" value="F:isomerase activity"/>
    <property type="evidence" value="ECO:0007669"/>
    <property type="project" value="UniProtKB-KW"/>
</dbReference>
<evidence type="ECO:0000256" key="1">
    <source>
        <dbReference type="ARBA" id="ARBA00007422"/>
    </source>
</evidence>
<comment type="pathway">
    <text evidence="3">Carbohydrate biosynthesis; gluconeogenesis.</text>
</comment>
<dbReference type="InterPro" id="IPR013785">
    <property type="entry name" value="Aldolase_TIM"/>
</dbReference>